<dbReference type="RefSeq" id="WP_121908864.1">
    <property type="nucleotide sequence ID" value="NZ_REFC01000017.1"/>
</dbReference>
<dbReference type="EMBL" id="REFC01000017">
    <property type="protein sequence ID" value="RMA56643.1"/>
    <property type="molecule type" value="Genomic_DNA"/>
</dbReference>
<dbReference type="AlphaFoldDB" id="A0A3L9Y7G5"/>
<dbReference type="Pfam" id="PF12728">
    <property type="entry name" value="HTH_17"/>
    <property type="match status" value="1"/>
</dbReference>
<dbReference type="SUPFAM" id="SSF46955">
    <property type="entry name" value="Putative DNA-binding domain"/>
    <property type="match status" value="1"/>
</dbReference>
<reference evidence="2 3" key="1">
    <citation type="submission" date="2018-10" db="EMBL/GenBank/DDBJ databases">
        <title>Genomic Encyclopedia of Archaeal and Bacterial Type Strains, Phase II (KMG-II): from individual species to whole genera.</title>
        <authorList>
            <person name="Goeker M."/>
        </authorList>
    </citation>
    <scope>NUCLEOTIDE SEQUENCE [LARGE SCALE GENOMIC DNA]</scope>
    <source>
        <strain evidence="2 3">DSM 23424</strain>
    </source>
</reference>
<dbReference type="InterPro" id="IPR009061">
    <property type="entry name" value="DNA-bd_dom_put_sf"/>
</dbReference>
<accession>A0A3L9Y7G5</accession>
<keyword evidence="3" id="KW-1185">Reference proteome</keyword>
<evidence type="ECO:0000313" key="3">
    <source>
        <dbReference type="Proteomes" id="UP000271339"/>
    </source>
</evidence>
<dbReference type="InterPro" id="IPR041657">
    <property type="entry name" value="HTH_17"/>
</dbReference>
<name>A0A3L9Y7G5_9FLAO</name>
<gene>
    <name evidence="2" type="ORF">BXY75_3346</name>
</gene>
<dbReference type="Proteomes" id="UP000271339">
    <property type="component" value="Unassembled WGS sequence"/>
</dbReference>
<feature type="domain" description="Helix-turn-helix" evidence="1">
    <location>
        <begin position="44"/>
        <end position="84"/>
    </location>
</feature>
<proteinExistence type="predicted"/>
<evidence type="ECO:0000259" key="1">
    <source>
        <dbReference type="Pfam" id="PF12728"/>
    </source>
</evidence>
<comment type="caution">
    <text evidence="2">The sequence shown here is derived from an EMBL/GenBank/DDBJ whole genome shotgun (WGS) entry which is preliminary data.</text>
</comment>
<organism evidence="2 3">
    <name type="scientific">Ulvibacter antarcticus</name>
    <dbReference type="NCBI Taxonomy" id="442714"/>
    <lineage>
        <taxon>Bacteria</taxon>
        <taxon>Pseudomonadati</taxon>
        <taxon>Bacteroidota</taxon>
        <taxon>Flavobacteriia</taxon>
        <taxon>Flavobacteriales</taxon>
        <taxon>Flavobacteriaceae</taxon>
        <taxon>Ulvibacter</taxon>
    </lineage>
</organism>
<evidence type="ECO:0000313" key="2">
    <source>
        <dbReference type="EMBL" id="RMA56643.1"/>
    </source>
</evidence>
<dbReference type="OrthoDB" id="1097811at2"/>
<protein>
    <submittedName>
        <fullName evidence="2">Helix-turn-helix protein</fullName>
    </submittedName>
</protein>
<sequence>MKQVQFISITPEQLQTAIIEGVKTQLDDLKKNFQPKEPKEYLERAEVAKMLNVDLSTVHNWTVKGILISYGIGRRVYYLRTDVENAIVELKK</sequence>